<evidence type="ECO:0000313" key="2">
    <source>
        <dbReference type="EMBL" id="MBB4664848.1"/>
    </source>
</evidence>
<protein>
    <recommendedName>
        <fullName evidence="4">Neutral/alkaline non-lysosomal ceramidase N-terminal domain-containing protein</fullName>
    </recommendedName>
</protein>
<organism evidence="2 3">
    <name type="scientific">Conexibacter arvalis</name>
    <dbReference type="NCBI Taxonomy" id="912552"/>
    <lineage>
        <taxon>Bacteria</taxon>
        <taxon>Bacillati</taxon>
        <taxon>Actinomycetota</taxon>
        <taxon>Thermoleophilia</taxon>
        <taxon>Solirubrobacterales</taxon>
        <taxon>Conexibacteraceae</taxon>
        <taxon>Conexibacter</taxon>
    </lineage>
</organism>
<feature type="compositionally biased region" description="Low complexity" evidence="1">
    <location>
        <begin position="498"/>
        <end position="508"/>
    </location>
</feature>
<reference evidence="2 3" key="1">
    <citation type="submission" date="2020-08" db="EMBL/GenBank/DDBJ databases">
        <title>Genomic Encyclopedia of Archaeal and Bacterial Type Strains, Phase II (KMG-II): from individual species to whole genera.</title>
        <authorList>
            <person name="Goeker M."/>
        </authorList>
    </citation>
    <scope>NUCLEOTIDE SEQUENCE [LARGE SCALE GENOMIC DNA]</scope>
    <source>
        <strain evidence="2 3">DSM 23288</strain>
    </source>
</reference>
<dbReference type="Proteomes" id="UP000585272">
    <property type="component" value="Unassembled WGS sequence"/>
</dbReference>
<name>A0A840ILM9_9ACTN</name>
<dbReference type="EMBL" id="JACHNU010000009">
    <property type="protein sequence ID" value="MBB4664848.1"/>
    <property type="molecule type" value="Genomic_DNA"/>
</dbReference>
<proteinExistence type="predicted"/>
<feature type="region of interest" description="Disordered" evidence="1">
    <location>
        <begin position="480"/>
        <end position="508"/>
    </location>
</feature>
<comment type="caution">
    <text evidence="2">The sequence shown here is derived from an EMBL/GenBank/DDBJ whole genome shotgun (WGS) entry which is preliminary data.</text>
</comment>
<dbReference type="AlphaFoldDB" id="A0A840ILM9"/>
<keyword evidence="3" id="KW-1185">Reference proteome</keyword>
<evidence type="ECO:0008006" key="4">
    <source>
        <dbReference type="Google" id="ProtNLM"/>
    </source>
</evidence>
<dbReference type="RefSeq" id="WP_183345253.1">
    <property type="nucleotide sequence ID" value="NZ_JACHNU010000009.1"/>
</dbReference>
<accession>A0A840ILM9</accession>
<gene>
    <name evidence="2" type="ORF">BDZ31_004466</name>
</gene>
<evidence type="ECO:0000313" key="3">
    <source>
        <dbReference type="Proteomes" id="UP000585272"/>
    </source>
</evidence>
<sequence length="508" mass="53845">MSGGEEGLRAGAASASIAPPPGMDLMGYLKRWQPSEGVGEPCEATALVLDDGARRVALVGIDYTWTRGDWGRRMRAAVARAAGCAVEAVLLNSSHTHAMPLAPGLRKAGGELAERPEEIAYAESLVERVAAVAGEAAARLAPAAVAAARGRCELNVNRRQRSGGTTIIGWNPEEACDHDVDVLRVDAADRRALATVVAYAAHPVVVGPKVQEASSDFVGPLRERVRAWTGGECLFLQGCAGNVMPLEALFDRTGPERRFGEGIALAALEARERAEAVPTAPRQVPFMSAVPFALWRRQPVSVQEGAPTAPRLAAAELEVRLPLKQPPSREEMAALAAELEARVERLRAEGRPREEWNPSLFHADWARAMVARIDASSAGEEVTTAVQRIAIGGIELIGLPCEPFCELGLELKERSQADFTFALGYTNDVVGYVATAREHPFGGYEPTLAQRHYDQAAPFAPEAAALLVEAALELSRRGRGADQLGAGSRIDSGGGEGAPAAAEGSVAR</sequence>
<evidence type="ECO:0000256" key="1">
    <source>
        <dbReference type="SAM" id="MobiDB-lite"/>
    </source>
</evidence>